<dbReference type="PROSITE" id="PS51318">
    <property type="entry name" value="TAT"/>
    <property type="match status" value="1"/>
</dbReference>
<evidence type="ECO:0008006" key="4">
    <source>
        <dbReference type="Google" id="ProtNLM"/>
    </source>
</evidence>
<name>A0A085TUK7_9RHOB</name>
<keyword evidence="3" id="KW-1185">Reference proteome</keyword>
<dbReference type="Proteomes" id="UP000028607">
    <property type="component" value="Unassembled WGS sequence"/>
</dbReference>
<dbReference type="AlphaFoldDB" id="A0A085TUK7"/>
<dbReference type="eggNOG" id="ENOG50301V0">
    <property type="taxonomic scope" value="Bacteria"/>
</dbReference>
<dbReference type="EMBL" id="AQRC01000010">
    <property type="protein sequence ID" value="KFE34404.1"/>
    <property type="molecule type" value="Genomic_DNA"/>
</dbReference>
<accession>A0A085TUK7</accession>
<dbReference type="RefSeq" id="WP_038147139.1">
    <property type="nucleotide sequence ID" value="NZ_AQRC01000010.1"/>
</dbReference>
<protein>
    <recommendedName>
        <fullName evidence="4">UrcA family protein</fullName>
    </recommendedName>
</protein>
<feature type="signal peptide" evidence="1">
    <location>
        <begin position="1"/>
        <end position="26"/>
    </location>
</feature>
<reference evidence="2 3" key="2">
    <citation type="journal article" date="2015" name="Antonie Van Leeuwenhoek">
        <title>Thioclava indica sp. nov., isolated from surface seawater of the Indian Ocean.</title>
        <authorList>
            <person name="Liu Y."/>
            <person name="Lai Q."/>
            <person name="Du J."/>
            <person name="Xu H."/>
            <person name="Jiang L."/>
            <person name="Shao Z."/>
        </authorList>
    </citation>
    <scope>NUCLEOTIDE SEQUENCE [LARGE SCALE GENOMIC DNA]</scope>
    <source>
        <strain evidence="2 3">13D2W-2</strain>
    </source>
</reference>
<keyword evidence="1" id="KW-0732">Signal</keyword>
<proteinExistence type="predicted"/>
<evidence type="ECO:0000313" key="3">
    <source>
        <dbReference type="Proteomes" id="UP000028607"/>
    </source>
</evidence>
<evidence type="ECO:0000313" key="2">
    <source>
        <dbReference type="EMBL" id="KFE34404.1"/>
    </source>
</evidence>
<evidence type="ECO:0000256" key="1">
    <source>
        <dbReference type="SAM" id="SignalP"/>
    </source>
</evidence>
<organism evidence="2 3">
    <name type="scientific">Thioclava atlantica</name>
    <dbReference type="NCBI Taxonomy" id="1317124"/>
    <lineage>
        <taxon>Bacteria</taxon>
        <taxon>Pseudomonadati</taxon>
        <taxon>Pseudomonadota</taxon>
        <taxon>Alphaproteobacteria</taxon>
        <taxon>Rhodobacterales</taxon>
        <taxon>Paracoccaceae</taxon>
        <taxon>Thioclava</taxon>
    </lineage>
</organism>
<comment type="caution">
    <text evidence="2">The sequence shown here is derived from an EMBL/GenBank/DDBJ whole genome shotgun (WGS) entry which is preliminary data.</text>
</comment>
<sequence>MAGKSRRVLGAMALVLGALGAAAASAGELREVAPVAAPAFATQTPYDPVTHALALGLTPARADARVDAALKTAETCALVFDTRQPIPHCWEGAPALGS</sequence>
<feature type="chain" id="PRO_5001797647" description="UrcA family protein" evidence="1">
    <location>
        <begin position="27"/>
        <end position="98"/>
    </location>
</feature>
<dbReference type="OrthoDB" id="7875130at2"/>
<gene>
    <name evidence="2" type="ORF">DW2_12665</name>
</gene>
<dbReference type="InterPro" id="IPR006311">
    <property type="entry name" value="TAT_signal"/>
</dbReference>
<reference evidence="3" key="1">
    <citation type="submission" date="2013-04" db="EMBL/GenBank/DDBJ databases">
        <title>Thioclava sp. 13D2W-2 Genome Sequencing.</title>
        <authorList>
            <person name="Lai Q."/>
            <person name="Li G."/>
            <person name="Shao Z."/>
        </authorList>
    </citation>
    <scope>NUCLEOTIDE SEQUENCE [LARGE SCALE GENOMIC DNA]</scope>
    <source>
        <strain evidence="3">13D2W-2</strain>
    </source>
</reference>
<dbReference type="PATRIC" id="fig|1317124.6.peg.2562"/>